<organism evidence="2 3">
    <name type="scientific">Streptomyces monticola</name>
    <dbReference type="NCBI Taxonomy" id="2666263"/>
    <lineage>
        <taxon>Bacteria</taxon>
        <taxon>Bacillati</taxon>
        <taxon>Actinomycetota</taxon>
        <taxon>Actinomycetes</taxon>
        <taxon>Kitasatosporales</taxon>
        <taxon>Streptomycetaceae</taxon>
        <taxon>Streptomyces</taxon>
    </lineage>
</organism>
<evidence type="ECO:0000313" key="2">
    <source>
        <dbReference type="EMBL" id="MFC7302893.1"/>
    </source>
</evidence>
<dbReference type="PROSITE" id="PS51186">
    <property type="entry name" value="GNAT"/>
    <property type="match status" value="1"/>
</dbReference>
<protein>
    <submittedName>
        <fullName evidence="2">GNAT family N-acetyltransferase</fullName>
    </submittedName>
</protein>
<dbReference type="EMBL" id="JBHTCF010000001">
    <property type="protein sequence ID" value="MFC7302893.1"/>
    <property type="molecule type" value="Genomic_DNA"/>
</dbReference>
<dbReference type="RefSeq" id="WP_381825533.1">
    <property type="nucleotide sequence ID" value="NZ_JBHTCF010000001.1"/>
</dbReference>
<accession>A0ABW2JA57</accession>
<gene>
    <name evidence="2" type="ORF">ACFQVC_01510</name>
</gene>
<sequence length="300" mass="33490">MTDLVIRALTDEDAHLFHSLDDPGLVGRVLTGVEYRTVAQGGDYRPDWTYVALRGDRVVARGAWWGGPEDTAPLNINWFDFAEGEQQAGTELLLRAPFDVEYELILPADWRERAEARAAADARIAAAEAAGKRLLVERLRYAWTPEHGLPERPGRLVFREEHDDDVLLDVLRAIHSVTLDAHALRATKEHGLEKAAQEELEYIHWCPEAWPQVAFTPEGERVGLHLPCRIPSGFAAGFIGVVPEQRGHGYAYDLLVESTHFLVERGAERIVAATDVDNFPMAANFAKAGYPVAQRRIDLV</sequence>
<evidence type="ECO:0000313" key="3">
    <source>
        <dbReference type="Proteomes" id="UP001596523"/>
    </source>
</evidence>
<reference evidence="3" key="1">
    <citation type="journal article" date="2019" name="Int. J. Syst. Evol. Microbiol.">
        <title>The Global Catalogue of Microorganisms (GCM) 10K type strain sequencing project: providing services to taxonomists for standard genome sequencing and annotation.</title>
        <authorList>
            <consortium name="The Broad Institute Genomics Platform"/>
            <consortium name="The Broad Institute Genome Sequencing Center for Infectious Disease"/>
            <person name="Wu L."/>
            <person name="Ma J."/>
        </authorList>
    </citation>
    <scope>NUCLEOTIDE SEQUENCE [LARGE SCALE GENOMIC DNA]</scope>
    <source>
        <strain evidence="3">SYNS20</strain>
    </source>
</reference>
<dbReference type="Pfam" id="PF00583">
    <property type="entry name" value="Acetyltransf_1"/>
    <property type="match status" value="1"/>
</dbReference>
<comment type="caution">
    <text evidence="2">The sequence shown here is derived from an EMBL/GenBank/DDBJ whole genome shotgun (WGS) entry which is preliminary data.</text>
</comment>
<name>A0ABW2JA57_9ACTN</name>
<dbReference type="Proteomes" id="UP001596523">
    <property type="component" value="Unassembled WGS sequence"/>
</dbReference>
<feature type="domain" description="N-acetyltransferase" evidence="1">
    <location>
        <begin position="172"/>
        <end position="300"/>
    </location>
</feature>
<dbReference type="InterPro" id="IPR016181">
    <property type="entry name" value="Acyl_CoA_acyltransferase"/>
</dbReference>
<keyword evidence="3" id="KW-1185">Reference proteome</keyword>
<proteinExistence type="predicted"/>
<dbReference type="SUPFAM" id="SSF55729">
    <property type="entry name" value="Acyl-CoA N-acyltransferases (Nat)"/>
    <property type="match status" value="1"/>
</dbReference>
<dbReference type="Gene3D" id="3.40.630.30">
    <property type="match status" value="1"/>
</dbReference>
<evidence type="ECO:0000259" key="1">
    <source>
        <dbReference type="PROSITE" id="PS51186"/>
    </source>
</evidence>
<dbReference type="InterPro" id="IPR000182">
    <property type="entry name" value="GNAT_dom"/>
</dbReference>